<dbReference type="Pfam" id="PF17676">
    <property type="entry name" value="Peptidase_S66C"/>
    <property type="match status" value="1"/>
</dbReference>
<keyword evidence="3" id="KW-0645">Protease</keyword>
<dbReference type="EMBL" id="FR872582">
    <property type="protein sequence ID" value="CCB89476.1"/>
    <property type="molecule type" value="Genomic_DNA"/>
</dbReference>
<reference key="1">
    <citation type="journal article" date="2011" name="Mol. Biol. Evol.">
        <title>Unity in variety -- the pan-genome of the Chlamydiae.</title>
        <authorList>
            <person name="Collingro A."/>
            <person name="Tischler P."/>
            <person name="Weinmaier T."/>
            <person name="Penz T."/>
            <person name="Heinz E."/>
            <person name="Brunham R.C."/>
            <person name="Read T.D."/>
            <person name="Bavoil P.M."/>
            <person name="Sachse K."/>
            <person name="Kahane S."/>
            <person name="Friedman M.G."/>
            <person name="Rattei T."/>
            <person name="Myers G.S.A."/>
            <person name="Horn M."/>
        </authorList>
    </citation>
    <scope>NUCLEOTIDE SEQUENCE</scope>
    <source>
        <strain>Z</strain>
    </source>
</reference>
<evidence type="ECO:0000256" key="3">
    <source>
        <dbReference type="ARBA" id="ARBA00022670"/>
    </source>
</evidence>
<evidence type="ECO:0000256" key="1">
    <source>
        <dbReference type="ARBA" id="ARBA00010233"/>
    </source>
</evidence>
<reference evidence="9 10" key="2">
    <citation type="journal article" date="2011" name="Mol. Biol. Evol.">
        <title>Unity in variety--the pan-genome of the Chlamydiae.</title>
        <authorList>
            <person name="Collingro A."/>
            <person name="Tischler P."/>
            <person name="Weinmaier T."/>
            <person name="Penz T."/>
            <person name="Heinz E."/>
            <person name="Brunham R.C."/>
            <person name="Read T.D."/>
            <person name="Bavoil P.M."/>
            <person name="Sachse K."/>
            <person name="Kahane S."/>
            <person name="Friedman M.G."/>
            <person name="Rattei T."/>
            <person name="Myers G.S."/>
            <person name="Horn M."/>
        </authorList>
    </citation>
    <scope>NUCLEOTIDE SEQUENCE [LARGE SCALE GENOMIC DNA]</scope>
    <source>
        <strain evidence="10">ATCC VR-1471 / Z</strain>
    </source>
</reference>
<feature type="active site" description="Charge relay system" evidence="6">
    <location>
        <position position="276"/>
    </location>
</feature>
<dbReference type="PANTHER" id="PTHR30237">
    <property type="entry name" value="MURAMOYLTETRAPEPTIDE CARBOXYPEPTIDASE"/>
    <property type="match status" value="1"/>
</dbReference>
<comment type="similarity">
    <text evidence="1">Belongs to the peptidase S66 family.</text>
</comment>
<keyword evidence="5" id="KW-0720">Serine protease</keyword>
<dbReference type="InterPro" id="IPR040449">
    <property type="entry name" value="Peptidase_S66_N"/>
</dbReference>
<dbReference type="Proteomes" id="UP000000496">
    <property type="component" value="Chromosome gsn.131"/>
</dbReference>
<evidence type="ECO:0000256" key="2">
    <source>
        <dbReference type="ARBA" id="ARBA00022645"/>
    </source>
</evidence>
<dbReference type="HOGENOM" id="CLU_034346_3_1_0"/>
<dbReference type="CDD" id="cd07025">
    <property type="entry name" value="Peptidase_S66"/>
    <property type="match status" value="1"/>
</dbReference>
<dbReference type="Gene3D" id="3.40.50.10740">
    <property type="entry name" value="Class I glutamine amidotransferase-like"/>
    <property type="match status" value="1"/>
</dbReference>
<dbReference type="AlphaFoldDB" id="F8L5I4"/>
<evidence type="ECO:0000256" key="4">
    <source>
        <dbReference type="ARBA" id="ARBA00022801"/>
    </source>
</evidence>
<dbReference type="GO" id="GO:0006508">
    <property type="term" value="P:proteolysis"/>
    <property type="evidence" value="ECO:0007669"/>
    <property type="project" value="UniProtKB-KW"/>
</dbReference>
<dbReference type="PANTHER" id="PTHR30237:SF2">
    <property type="entry name" value="MUREIN TETRAPEPTIDE CARBOXYPEPTIDASE"/>
    <property type="match status" value="1"/>
</dbReference>
<proteinExistence type="inferred from homology"/>
<feature type="active site" description="Charge relay system" evidence="6">
    <location>
        <position position="207"/>
    </location>
</feature>
<dbReference type="KEGG" id="sng:SNE_A15990"/>
<feature type="domain" description="LD-carboxypeptidase N-terminal" evidence="7">
    <location>
        <begin position="14"/>
        <end position="131"/>
    </location>
</feature>
<evidence type="ECO:0000256" key="5">
    <source>
        <dbReference type="ARBA" id="ARBA00022825"/>
    </source>
</evidence>
<dbReference type="InterPro" id="IPR027478">
    <property type="entry name" value="LdcA_N"/>
</dbReference>
<gene>
    <name evidence="9" type="primary">ykfA</name>
    <name evidence="9" type="ordered locus">SNE_A15990</name>
</gene>
<dbReference type="PIRSF" id="PIRSF028757">
    <property type="entry name" value="LD-carboxypeptidase"/>
    <property type="match status" value="1"/>
</dbReference>
<accession>F8L5I4</accession>
<evidence type="ECO:0000259" key="8">
    <source>
        <dbReference type="Pfam" id="PF17676"/>
    </source>
</evidence>
<feature type="domain" description="LD-carboxypeptidase C-terminal" evidence="8">
    <location>
        <begin position="176"/>
        <end position="291"/>
    </location>
</feature>
<dbReference type="InterPro" id="IPR040921">
    <property type="entry name" value="Peptidase_S66C"/>
</dbReference>
<dbReference type="MEROPS" id="S66.001"/>
<dbReference type="SUPFAM" id="SSF141986">
    <property type="entry name" value="LD-carboxypeptidase A C-terminal domain-like"/>
    <property type="match status" value="1"/>
</dbReference>
<dbReference type="InterPro" id="IPR029062">
    <property type="entry name" value="Class_I_gatase-like"/>
</dbReference>
<organism evidence="9 10">
    <name type="scientific">Simkania negevensis (strain ATCC VR-1471 / DSM 27360 / Z)</name>
    <dbReference type="NCBI Taxonomy" id="331113"/>
    <lineage>
        <taxon>Bacteria</taxon>
        <taxon>Pseudomonadati</taxon>
        <taxon>Chlamydiota</taxon>
        <taxon>Chlamydiia</taxon>
        <taxon>Parachlamydiales</taxon>
        <taxon>Simkaniaceae</taxon>
        <taxon>Simkania</taxon>
    </lineage>
</organism>
<dbReference type="InterPro" id="IPR027461">
    <property type="entry name" value="Carboxypeptidase_A_C_sf"/>
</dbReference>
<dbReference type="SUPFAM" id="SSF52317">
    <property type="entry name" value="Class I glutamine amidotransferase-like"/>
    <property type="match status" value="1"/>
</dbReference>
<feature type="active site" description="Nucleophile" evidence="6">
    <location>
        <position position="111"/>
    </location>
</feature>
<evidence type="ECO:0000313" key="10">
    <source>
        <dbReference type="Proteomes" id="UP000000496"/>
    </source>
</evidence>
<evidence type="ECO:0000256" key="6">
    <source>
        <dbReference type="PIRSR" id="PIRSR028757-1"/>
    </source>
</evidence>
<dbReference type="OrthoDB" id="9807329at2"/>
<sequence>MMIQPPPLQAGDTIAIVAPASLSKKEGEVVACVQSLEVKGFKVKLAGNLESQWGSFCGTDAERASGIMEAFQDEDVKAIWCLRGGYGSGRLLDQLDYDLIRQNPKIFIGMSDITALHVALNQKAELITYLGPNANFIFATDEDRSFAEKHAWKVLLGVQETLIFEGGETLVSGKATGELKGGNLALLAAHVGTPWQIETKGKILLLEEVNEFSYRIDRMLCQLKQAGLLDDIAGLILSSWSGCDPQHPQDFNLNQVLKNYFENASYPVLLDFPSGHIENQATLPLGHVVELDADLKTLKIY</sequence>
<dbReference type="GO" id="GO:0008236">
    <property type="term" value="F:serine-type peptidase activity"/>
    <property type="evidence" value="ECO:0007669"/>
    <property type="project" value="UniProtKB-KW"/>
</dbReference>
<dbReference type="RefSeq" id="WP_013943942.1">
    <property type="nucleotide sequence ID" value="NC_015713.1"/>
</dbReference>
<protein>
    <submittedName>
        <fullName evidence="9">Putative murein peptide carboxypeptidase</fullName>
        <ecNumber evidence="9">3.4.16.-</ecNumber>
    </submittedName>
</protein>
<dbReference type="GO" id="GO:0004180">
    <property type="term" value="F:carboxypeptidase activity"/>
    <property type="evidence" value="ECO:0007669"/>
    <property type="project" value="UniProtKB-KW"/>
</dbReference>
<keyword evidence="10" id="KW-1185">Reference proteome</keyword>
<evidence type="ECO:0000259" key="7">
    <source>
        <dbReference type="Pfam" id="PF02016"/>
    </source>
</evidence>
<dbReference type="InterPro" id="IPR003507">
    <property type="entry name" value="S66_fam"/>
</dbReference>
<dbReference type="Pfam" id="PF02016">
    <property type="entry name" value="Peptidase_S66"/>
    <property type="match status" value="1"/>
</dbReference>
<keyword evidence="4 9" id="KW-0378">Hydrolase</keyword>
<dbReference type="Gene3D" id="3.50.30.60">
    <property type="entry name" value="LD-carboxypeptidase A C-terminal domain-like"/>
    <property type="match status" value="1"/>
</dbReference>
<dbReference type="EC" id="3.4.16.-" evidence="9"/>
<keyword evidence="2 9" id="KW-0121">Carboxypeptidase</keyword>
<evidence type="ECO:0000313" key="9">
    <source>
        <dbReference type="EMBL" id="CCB89476.1"/>
    </source>
</evidence>
<name>F8L5I4_SIMNZ</name>
<dbReference type="STRING" id="331113.SNE_A15990"/>
<dbReference type="eggNOG" id="COG1619">
    <property type="taxonomic scope" value="Bacteria"/>
</dbReference>